<reference evidence="2 3" key="1">
    <citation type="submission" date="2018-06" db="EMBL/GenBank/DDBJ databases">
        <title>Comparative genomics reveals the genomic features of Rhizophagus irregularis, R. cerebriforme, R. diaphanum and Gigaspora rosea, and their symbiotic lifestyle signature.</title>
        <authorList>
            <person name="Morin E."/>
            <person name="San Clemente H."/>
            <person name="Chen E.C.H."/>
            <person name="De La Providencia I."/>
            <person name="Hainaut M."/>
            <person name="Kuo A."/>
            <person name="Kohler A."/>
            <person name="Murat C."/>
            <person name="Tang N."/>
            <person name="Roy S."/>
            <person name="Loubradou J."/>
            <person name="Henrissat B."/>
            <person name="Grigoriev I.V."/>
            <person name="Corradi N."/>
            <person name="Roux C."/>
            <person name="Martin F.M."/>
        </authorList>
    </citation>
    <scope>NUCLEOTIDE SEQUENCE [LARGE SCALE GENOMIC DNA]</scope>
    <source>
        <strain evidence="2 3">DAOM 194757</strain>
    </source>
</reference>
<protein>
    <submittedName>
        <fullName evidence="2">Kinase-like domain-containing protein</fullName>
    </submittedName>
</protein>
<dbReference type="STRING" id="44941.A0A397U650"/>
<keyword evidence="3" id="KW-1185">Reference proteome</keyword>
<dbReference type="GO" id="GO:0005524">
    <property type="term" value="F:ATP binding"/>
    <property type="evidence" value="ECO:0007669"/>
    <property type="project" value="InterPro"/>
</dbReference>
<dbReference type="InterPro" id="IPR051681">
    <property type="entry name" value="Ser/Thr_Kinases-Pseudokinases"/>
</dbReference>
<dbReference type="EMBL" id="QKWP01001926">
    <property type="protein sequence ID" value="RIB05752.1"/>
    <property type="molecule type" value="Genomic_DNA"/>
</dbReference>
<sequence>MPYVAPEVLLGQKFTKAADIYSFGVIMSEMSTGQRPFDGQEFDHKLAIKICKGLRPEFASGTPDCYIELANQCMNLDPQKRPTANDLWNILEKWIINIESSNSTNESLLPKESSLSSDEQLSILKIKKQFLEADEVIKSLPIPKHSDEMYTSKIIKTKLISKAIKGVYFN</sequence>
<accession>A0A397U650</accession>
<dbReference type="InterPro" id="IPR000719">
    <property type="entry name" value="Prot_kinase_dom"/>
</dbReference>
<dbReference type="Gene3D" id="1.10.510.10">
    <property type="entry name" value="Transferase(Phosphotransferase) domain 1"/>
    <property type="match status" value="1"/>
</dbReference>
<evidence type="ECO:0000313" key="3">
    <source>
        <dbReference type="Proteomes" id="UP000266673"/>
    </source>
</evidence>
<keyword evidence="2" id="KW-0418">Kinase</keyword>
<dbReference type="SUPFAM" id="SSF56112">
    <property type="entry name" value="Protein kinase-like (PK-like)"/>
    <property type="match status" value="1"/>
</dbReference>
<organism evidence="2 3">
    <name type="scientific">Gigaspora rosea</name>
    <dbReference type="NCBI Taxonomy" id="44941"/>
    <lineage>
        <taxon>Eukaryota</taxon>
        <taxon>Fungi</taxon>
        <taxon>Fungi incertae sedis</taxon>
        <taxon>Mucoromycota</taxon>
        <taxon>Glomeromycotina</taxon>
        <taxon>Glomeromycetes</taxon>
        <taxon>Diversisporales</taxon>
        <taxon>Gigasporaceae</taxon>
        <taxon>Gigaspora</taxon>
    </lineage>
</organism>
<proteinExistence type="predicted"/>
<dbReference type="GO" id="GO:0004674">
    <property type="term" value="F:protein serine/threonine kinase activity"/>
    <property type="evidence" value="ECO:0007669"/>
    <property type="project" value="TreeGrafter"/>
</dbReference>
<comment type="caution">
    <text evidence="2">The sequence shown here is derived from an EMBL/GenBank/DDBJ whole genome shotgun (WGS) entry which is preliminary data.</text>
</comment>
<dbReference type="Pfam" id="PF07714">
    <property type="entry name" value="PK_Tyr_Ser-Thr"/>
    <property type="match status" value="1"/>
</dbReference>
<dbReference type="PROSITE" id="PS50011">
    <property type="entry name" value="PROTEIN_KINASE_DOM"/>
    <property type="match status" value="1"/>
</dbReference>
<dbReference type="Proteomes" id="UP000266673">
    <property type="component" value="Unassembled WGS sequence"/>
</dbReference>
<evidence type="ECO:0000313" key="2">
    <source>
        <dbReference type="EMBL" id="RIB05752.1"/>
    </source>
</evidence>
<gene>
    <name evidence="2" type="ORF">C2G38_2117654</name>
</gene>
<feature type="domain" description="Protein kinase" evidence="1">
    <location>
        <begin position="1"/>
        <end position="95"/>
    </location>
</feature>
<name>A0A397U650_9GLOM</name>
<dbReference type="InterPro" id="IPR001245">
    <property type="entry name" value="Ser-Thr/Tyr_kinase_cat_dom"/>
</dbReference>
<dbReference type="OrthoDB" id="4062651at2759"/>
<dbReference type="PANTHER" id="PTHR44329">
    <property type="entry name" value="SERINE/THREONINE-PROTEIN KINASE TNNI3K-RELATED"/>
    <property type="match status" value="1"/>
</dbReference>
<evidence type="ECO:0000259" key="1">
    <source>
        <dbReference type="PROSITE" id="PS50011"/>
    </source>
</evidence>
<dbReference type="InterPro" id="IPR011009">
    <property type="entry name" value="Kinase-like_dom_sf"/>
</dbReference>
<keyword evidence="2" id="KW-0808">Transferase</keyword>
<dbReference type="AlphaFoldDB" id="A0A397U650"/>